<accession>A0A8H7QQ47</accession>
<dbReference type="EMBL" id="JAEPRC010000516">
    <property type="protein sequence ID" value="KAG2195631.1"/>
    <property type="molecule type" value="Genomic_DNA"/>
</dbReference>
<dbReference type="Proteomes" id="UP000650833">
    <property type="component" value="Unassembled WGS sequence"/>
</dbReference>
<dbReference type="AlphaFoldDB" id="A0A8H7QQ47"/>
<name>A0A8H7QQ47_9FUNG</name>
<evidence type="ECO:0000313" key="2">
    <source>
        <dbReference type="Proteomes" id="UP000650833"/>
    </source>
</evidence>
<comment type="caution">
    <text evidence="1">The sequence shown here is derived from an EMBL/GenBank/DDBJ whole genome shotgun (WGS) entry which is preliminary data.</text>
</comment>
<gene>
    <name evidence="1" type="ORF">INT46_000700</name>
</gene>
<sequence>MITDNVLYHSTFINLFGPSGFTPFELHQDVANCTRELDIVGHCPIDKAFNLPTLFPKLQVLYLRTDDIVNENEYSRRKQSLIKIPYWTSSIQAITEYNISTPLFTSIWLESAAGKLSNLSFLHIQSFDYNAFNKGIITLDKYLHRKRQFLINLRYAIALKSLTLDSVLLSFQDLDLLYQSVPKLKTLTLKYVTFLLNENAQYPYLNIPEVIKNNPVHVEHPAPNLKNLKINLYAKRNLNGQQDERIILHWIKYLALKYTNLTSFTMEYDIIMRSTTSTDKYTLYIIPLIASCIHLKTYEMMLFPISKDVLETMDQSRMKLKAIKLITTKDNMKQQLTLLSSSDQANYIERLSIQSNYEGGHIEYNHKRIFPEQLEKMDRFLFNPLLSFRQLSSLVIDCTFDRSIELAYIFDILACCKFLETLTLDHVSVCSSPDDLQHLSVDALLDSSRLKYLTISRFNVIRRSPSLLQTNLILSSLFTSNCKSLETFNLGFASIVIEPQKIDDPMADNIYLDLFKLHELRKLNVTYKLGSSIVVINKNDQCETYEFKHQKPHMKLKTQTFNYQTIVTLPQQAVTINSRLVL</sequence>
<evidence type="ECO:0000313" key="1">
    <source>
        <dbReference type="EMBL" id="KAG2195631.1"/>
    </source>
</evidence>
<organism evidence="1 2">
    <name type="scientific">Mucor plumbeus</name>
    <dbReference type="NCBI Taxonomy" id="97098"/>
    <lineage>
        <taxon>Eukaryota</taxon>
        <taxon>Fungi</taxon>
        <taxon>Fungi incertae sedis</taxon>
        <taxon>Mucoromycota</taxon>
        <taxon>Mucoromycotina</taxon>
        <taxon>Mucoromycetes</taxon>
        <taxon>Mucorales</taxon>
        <taxon>Mucorineae</taxon>
        <taxon>Mucoraceae</taxon>
        <taxon>Mucor</taxon>
    </lineage>
</organism>
<proteinExistence type="predicted"/>
<dbReference type="SUPFAM" id="SSF52047">
    <property type="entry name" value="RNI-like"/>
    <property type="match status" value="1"/>
</dbReference>
<protein>
    <submittedName>
        <fullName evidence="1">Uncharacterized protein</fullName>
    </submittedName>
</protein>
<dbReference type="OrthoDB" id="2247793at2759"/>
<reference evidence="1" key="1">
    <citation type="submission" date="2020-12" db="EMBL/GenBank/DDBJ databases">
        <title>Metabolic potential, ecology and presence of endohyphal bacteria is reflected in genomic diversity of Mucoromycotina.</title>
        <authorList>
            <person name="Muszewska A."/>
            <person name="Okrasinska A."/>
            <person name="Steczkiewicz K."/>
            <person name="Drgas O."/>
            <person name="Orlowska M."/>
            <person name="Perlinska-Lenart U."/>
            <person name="Aleksandrzak-Piekarczyk T."/>
            <person name="Szatraj K."/>
            <person name="Zielenkiewicz U."/>
            <person name="Pilsyk S."/>
            <person name="Malc E."/>
            <person name="Mieczkowski P."/>
            <person name="Kruszewska J.S."/>
            <person name="Biernat P."/>
            <person name="Pawlowska J."/>
        </authorList>
    </citation>
    <scope>NUCLEOTIDE SEQUENCE</scope>
    <source>
        <strain evidence="1">CBS 226.32</strain>
    </source>
</reference>
<keyword evidence="2" id="KW-1185">Reference proteome</keyword>